<dbReference type="InterPro" id="IPR000073">
    <property type="entry name" value="AB_hydrolase_1"/>
</dbReference>
<evidence type="ECO:0000256" key="2">
    <source>
        <dbReference type="ARBA" id="ARBA00022729"/>
    </source>
</evidence>
<proteinExistence type="inferred from homology"/>
<dbReference type="Pfam" id="PF00561">
    <property type="entry name" value="Abhydrolase_1"/>
    <property type="match status" value="1"/>
</dbReference>
<accession>A0A1G8D104</accession>
<evidence type="ECO:0000259" key="5">
    <source>
        <dbReference type="Pfam" id="PF08386"/>
    </source>
</evidence>
<dbReference type="Pfam" id="PF08386">
    <property type="entry name" value="Abhydrolase_4"/>
    <property type="match status" value="1"/>
</dbReference>
<reference evidence="7" key="1">
    <citation type="submission" date="2016-10" db="EMBL/GenBank/DDBJ databases">
        <authorList>
            <person name="Varghese N."/>
            <person name="Submissions S."/>
        </authorList>
    </citation>
    <scope>NUCLEOTIDE SEQUENCE [LARGE SCALE GENOMIC DNA]</scope>
    <source>
        <strain evidence="7">CGMCC 4.3506</strain>
    </source>
</reference>
<dbReference type="RefSeq" id="WP_176947135.1">
    <property type="nucleotide sequence ID" value="NZ_FNCC01000025.1"/>
</dbReference>
<evidence type="ECO:0000313" key="7">
    <source>
        <dbReference type="Proteomes" id="UP000199623"/>
    </source>
</evidence>
<dbReference type="Gene3D" id="3.40.50.1820">
    <property type="entry name" value="alpha/beta hydrolase"/>
    <property type="match status" value="1"/>
</dbReference>
<feature type="domain" description="AB hydrolase-1" evidence="4">
    <location>
        <begin position="59"/>
        <end position="227"/>
    </location>
</feature>
<keyword evidence="2" id="KW-0732">Signal</keyword>
<dbReference type="EMBL" id="FNCC01000025">
    <property type="protein sequence ID" value="SDH51049.1"/>
    <property type="molecule type" value="Genomic_DNA"/>
</dbReference>
<evidence type="ECO:0000313" key="6">
    <source>
        <dbReference type="EMBL" id="SDH51049.1"/>
    </source>
</evidence>
<evidence type="ECO:0000256" key="3">
    <source>
        <dbReference type="ARBA" id="ARBA00022801"/>
    </source>
</evidence>
<dbReference type="PANTHER" id="PTHR43248:SF29">
    <property type="entry name" value="TRIPEPTIDYL AMINOPEPTIDASE"/>
    <property type="match status" value="1"/>
</dbReference>
<dbReference type="PANTHER" id="PTHR43248">
    <property type="entry name" value="2-SUCCINYL-6-HYDROXY-2,4-CYCLOHEXADIENE-1-CARBOXYLATE SYNTHASE"/>
    <property type="match status" value="1"/>
</dbReference>
<dbReference type="STRING" id="200378.SAMN05216553_12549"/>
<keyword evidence="7" id="KW-1185">Reference proteome</keyword>
<protein>
    <submittedName>
        <fullName evidence="6">Alpha/beta hydrolase fold</fullName>
    </submittedName>
</protein>
<evidence type="ECO:0000256" key="1">
    <source>
        <dbReference type="ARBA" id="ARBA00010088"/>
    </source>
</evidence>
<dbReference type="InterPro" id="IPR013595">
    <property type="entry name" value="Pept_S33_TAP-like_C"/>
</dbReference>
<gene>
    <name evidence="6" type="ORF">SAMN05216553_12549</name>
</gene>
<dbReference type="InterPro" id="IPR051601">
    <property type="entry name" value="Serine_prot/Carboxylest_S33"/>
</dbReference>
<keyword evidence="3 6" id="KW-0378">Hydrolase</keyword>
<organism evidence="6 7">
    <name type="scientific">Lentzea fradiae</name>
    <dbReference type="NCBI Taxonomy" id="200378"/>
    <lineage>
        <taxon>Bacteria</taxon>
        <taxon>Bacillati</taxon>
        <taxon>Actinomycetota</taxon>
        <taxon>Actinomycetes</taxon>
        <taxon>Pseudonocardiales</taxon>
        <taxon>Pseudonocardiaceae</taxon>
        <taxon>Lentzea</taxon>
    </lineage>
</organism>
<comment type="similarity">
    <text evidence="1">Belongs to the peptidase S33 family.</text>
</comment>
<sequence>MPLKEFYDQQVNWSPPFEDGLERATVVVPRDYSDPDGPKLTIALARLKATDPAKRRGVLLAVNGGPGGDGGDGLGLVKRLGARVRTAYDLIGFDPRGYGESTKLYSEVTIPKAPFDSRPPDSLFEQLAEDMRLRELGCQKAGGELRPHITTRNTARDMDVIRGVLGEEKISFVGYAYGTYVGAVYGTMFPENLDRTVLDSCINPQWTWREQFVTQAEAVYRNVELWAKWTADRNGHFHLGTTADDVIAEIEKVVAKLDDQEQVHLRTLLDGAVGTRATDRAQWDSLGYLIGDLGTALDDGNLDKARTLIVGQGTWRPQDQEGDLRVGVLEAITLETYWPQDLEVYYADVRRHRAKHPYGYGVLRAQPWVGAFRTFESLEPPTKLAQPGYPKGLVVQADGDPMDRYEGGVVLAELLGHPLVVIEDSGDHEVYGLAGNEVLDALVDDYLVDGVLPEQDRVTVPGHVQRPDIPKD</sequence>
<dbReference type="GO" id="GO:0016787">
    <property type="term" value="F:hydrolase activity"/>
    <property type="evidence" value="ECO:0007669"/>
    <property type="project" value="UniProtKB-KW"/>
</dbReference>
<dbReference type="SUPFAM" id="SSF53474">
    <property type="entry name" value="alpha/beta-Hydrolases"/>
    <property type="match status" value="1"/>
</dbReference>
<dbReference type="InterPro" id="IPR029058">
    <property type="entry name" value="AB_hydrolase_fold"/>
</dbReference>
<evidence type="ECO:0000259" key="4">
    <source>
        <dbReference type="Pfam" id="PF00561"/>
    </source>
</evidence>
<dbReference type="Proteomes" id="UP000199623">
    <property type="component" value="Unassembled WGS sequence"/>
</dbReference>
<feature type="domain" description="Peptidase S33 tripeptidyl aminopeptidase-like C-terminal" evidence="5">
    <location>
        <begin position="374"/>
        <end position="458"/>
    </location>
</feature>
<name>A0A1G8D104_9PSEU</name>
<dbReference type="AlphaFoldDB" id="A0A1G8D104"/>